<evidence type="ECO:0000313" key="4">
    <source>
        <dbReference type="Proteomes" id="UP000068382"/>
    </source>
</evidence>
<dbReference type="InterPro" id="IPR022742">
    <property type="entry name" value="Hydrolase_4"/>
</dbReference>
<dbReference type="SUPFAM" id="SSF53474">
    <property type="entry name" value="alpha/beta-Hydrolases"/>
    <property type="match status" value="1"/>
</dbReference>
<keyword evidence="3" id="KW-0378">Hydrolase</keyword>
<dbReference type="Pfam" id="PF12146">
    <property type="entry name" value="Hydrolase_4"/>
    <property type="match status" value="1"/>
</dbReference>
<dbReference type="Pfam" id="PF08386">
    <property type="entry name" value="Abhydrolase_4"/>
    <property type="match status" value="1"/>
</dbReference>
<evidence type="ECO:0000259" key="2">
    <source>
        <dbReference type="Pfam" id="PF12146"/>
    </source>
</evidence>
<protein>
    <submittedName>
        <fullName evidence="3">Alpha/beta hydrolase family protein</fullName>
    </submittedName>
</protein>
<dbReference type="OrthoDB" id="9785847at2"/>
<feature type="domain" description="Serine aminopeptidase S33" evidence="2">
    <location>
        <begin position="63"/>
        <end position="178"/>
    </location>
</feature>
<reference evidence="3 4" key="1">
    <citation type="submission" date="2015-12" db="EMBL/GenBank/DDBJ databases">
        <title>Genome sequence of the marine Rhodobacteraceae strain O3.65, Candidatus Tritonibacter horizontis.</title>
        <authorList>
            <person name="Poehlein A."/>
            <person name="Giebel H.A."/>
            <person name="Voget S."/>
            <person name="Brinkhoff T."/>
        </authorList>
    </citation>
    <scope>NUCLEOTIDE SEQUENCE [LARGE SCALE GENOMIC DNA]</scope>
    <source>
        <strain evidence="3 4">O3.65</strain>
    </source>
</reference>
<dbReference type="AlphaFoldDB" id="A0A132C0T6"/>
<sequence>MRSFPDLSSVDINAATDGLLTQMFVVRNSEPKPWEQTLSDPAQSTELSDGSWAHVWGEEGRPVLLAHGYEGRYSQFAPVITRLGAAGFKAIALEMPGHGRAGALRADPLLSSQAVQAASAKFGPFHAMIGHSQGGNAVMHAAANGVASDRLVLIAPLVSVEARLRLVCALVKLSAEGTELFLQKMSELVGVHPSDFEGATLQASLPQPALIVHDTGDREIPFAEAKELAAAWPSARLLTTNDLGHKRLLADAKTVEAVCEFVTHT</sequence>
<dbReference type="Gene3D" id="3.40.50.1820">
    <property type="entry name" value="alpha/beta hydrolase"/>
    <property type="match status" value="1"/>
</dbReference>
<accession>A0A132C0T6</accession>
<dbReference type="InterPro" id="IPR013595">
    <property type="entry name" value="Pept_S33_TAP-like_C"/>
</dbReference>
<feature type="domain" description="Peptidase S33 tripeptidyl aminopeptidase-like C-terminal" evidence="1">
    <location>
        <begin position="206"/>
        <end position="256"/>
    </location>
</feature>
<dbReference type="Proteomes" id="UP000068382">
    <property type="component" value="Unassembled WGS sequence"/>
</dbReference>
<comment type="caution">
    <text evidence="3">The sequence shown here is derived from an EMBL/GenBank/DDBJ whole genome shotgun (WGS) entry which is preliminary data.</text>
</comment>
<evidence type="ECO:0000259" key="1">
    <source>
        <dbReference type="Pfam" id="PF08386"/>
    </source>
</evidence>
<dbReference type="GO" id="GO:0016787">
    <property type="term" value="F:hydrolase activity"/>
    <property type="evidence" value="ECO:0007669"/>
    <property type="project" value="UniProtKB-KW"/>
</dbReference>
<organism evidence="3 4">
    <name type="scientific">Tritonibacter horizontis</name>
    <dbReference type="NCBI Taxonomy" id="1768241"/>
    <lineage>
        <taxon>Bacteria</taxon>
        <taxon>Pseudomonadati</taxon>
        <taxon>Pseudomonadota</taxon>
        <taxon>Alphaproteobacteria</taxon>
        <taxon>Rhodobacterales</taxon>
        <taxon>Paracoccaceae</taxon>
        <taxon>Tritonibacter</taxon>
    </lineage>
</organism>
<dbReference type="InterPro" id="IPR029058">
    <property type="entry name" value="AB_hydrolase_fold"/>
</dbReference>
<evidence type="ECO:0000313" key="3">
    <source>
        <dbReference type="EMBL" id="KUP94173.1"/>
    </source>
</evidence>
<name>A0A132C0T6_9RHOB</name>
<proteinExistence type="predicted"/>
<gene>
    <name evidence="3" type="ORF">TRIHO_09090</name>
</gene>
<dbReference type="RefSeq" id="WP_068240795.1">
    <property type="nucleotide sequence ID" value="NZ_LPUY01000025.1"/>
</dbReference>
<dbReference type="EMBL" id="LPUY01000025">
    <property type="protein sequence ID" value="KUP94173.1"/>
    <property type="molecule type" value="Genomic_DNA"/>
</dbReference>
<keyword evidence="4" id="KW-1185">Reference proteome</keyword>